<dbReference type="Proteomes" id="UP000295215">
    <property type="component" value="Unassembled WGS sequence"/>
</dbReference>
<evidence type="ECO:0000313" key="2">
    <source>
        <dbReference type="Proteomes" id="UP000295215"/>
    </source>
</evidence>
<proteinExistence type="predicted"/>
<accession>A0A4R7F828</accession>
<sequence length="456" mass="53909">MTEHQIQTYLWENRERWEELIDYIEFPEKYSFDKDDEAIYERTPEKVLFNEIVDRYSRLYNNLFGLRLFGCEVPLKREGDSTIRADLLGLIEGVSGVAIVEIKKSAQTERQAFTELFAYASHLQAIFPTMTNEDIHYILISPMQERIVREAAISSFLFDEKPVFAYIPTYENDDVNTIRLKPWIPTITDIIKITESAFSQKNFEIFKVTWDEIEDWNAKKHENPSDYMIERMNRISSYATQLMESKRIHGFVFTSQGYPELPYLNNAITLAGLNPFKIAKDNYLITENNISPHKLDEISDDEIKLTQIIPELLNKVKEANEQNEFFYDLVSTWDNTLCGIAFETIKTMTTNDKGLKFERGWGGMTWKQYQGIMLEDALCFNYDIKPTGLIRKLFISYSVEDYKYMEKFGTEKHPYLNHGDVPDFMVDYINQQIYFRDFLYNIFESYKDIYEEFDKD</sequence>
<reference evidence="1 2" key="1">
    <citation type="submission" date="2019-03" db="EMBL/GenBank/DDBJ databases">
        <title>Genomic Encyclopedia of Archaeal and Bacterial Type Strains, Phase II (KMG-II): from individual species to whole genera.</title>
        <authorList>
            <person name="Goeker M."/>
        </authorList>
    </citation>
    <scope>NUCLEOTIDE SEQUENCE [LARGE SCALE GENOMIC DNA]</scope>
    <source>
        <strain evidence="1 2">DSM 28213</strain>
    </source>
</reference>
<protein>
    <submittedName>
        <fullName evidence="1">Uncharacterized protein</fullName>
    </submittedName>
</protein>
<organism evidence="1 2">
    <name type="scientific">Myroides indicus</name>
    <dbReference type="NCBI Taxonomy" id="1323422"/>
    <lineage>
        <taxon>Bacteria</taxon>
        <taxon>Pseudomonadati</taxon>
        <taxon>Bacteroidota</taxon>
        <taxon>Flavobacteriia</taxon>
        <taxon>Flavobacteriales</taxon>
        <taxon>Flavobacteriaceae</taxon>
        <taxon>Myroides</taxon>
    </lineage>
</organism>
<keyword evidence="2" id="KW-1185">Reference proteome</keyword>
<dbReference type="EMBL" id="SOAG01000004">
    <property type="protein sequence ID" value="TDS64397.1"/>
    <property type="molecule type" value="Genomic_DNA"/>
</dbReference>
<evidence type="ECO:0000313" key="1">
    <source>
        <dbReference type="EMBL" id="TDS64397.1"/>
    </source>
</evidence>
<dbReference type="AlphaFoldDB" id="A0A4R7F828"/>
<dbReference type="RefSeq" id="WP_071307407.1">
    <property type="nucleotide sequence ID" value="NZ_SOAG01000004.1"/>
</dbReference>
<name>A0A4R7F828_9FLAO</name>
<comment type="caution">
    <text evidence="1">The sequence shown here is derived from an EMBL/GenBank/DDBJ whole genome shotgun (WGS) entry which is preliminary data.</text>
</comment>
<dbReference type="OrthoDB" id="8477544at2"/>
<gene>
    <name evidence="1" type="ORF">C8P70_104115</name>
</gene>